<evidence type="ECO:0000256" key="5">
    <source>
        <dbReference type="ARBA" id="ARBA00038874"/>
    </source>
</evidence>
<name>A0A023F7L1_TRIIF</name>
<keyword evidence="6" id="KW-0418">Kinase</keyword>
<organism evidence="6">
    <name type="scientific">Triatoma infestans</name>
    <name type="common">Assassin bug</name>
    <dbReference type="NCBI Taxonomy" id="30076"/>
    <lineage>
        <taxon>Eukaryota</taxon>
        <taxon>Metazoa</taxon>
        <taxon>Ecdysozoa</taxon>
        <taxon>Arthropoda</taxon>
        <taxon>Hexapoda</taxon>
        <taxon>Insecta</taxon>
        <taxon>Pterygota</taxon>
        <taxon>Neoptera</taxon>
        <taxon>Paraneoptera</taxon>
        <taxon>Hemiptera</taxon>
        <taxon>Heteroptera</taxon>
        <taxon>Panheteroptera</taxon>
        <taxon>Cimicomorpha</taxon>
        <taxon>Reduviidae</taxon>
        <taxon>Triatominae</taxon>
        <taxon>Triatoma</taxon>
    </lineage>
</organism>
<dbReference type="PANTHER" id="PTHR22603">
    <property type="entry name" value="CHOLINE/ETHANOALAMINE KINASE"/>
    <property type="match status" value="1"/>
</dbReference>
<dbReference type="Gene3D" id="3.30.200.20">
    <property type="entry name" value="Phosphorylase Kinase, domain 1"/>
    <property type="match status" value="1"/>
</dbReference>
<evidence type="ECO:0000256" key="1">
    <source>
        <dbReference type="ARBA" id="ARBA00023209"/>
    </source>
</evidence>
<dbReference type="AlphaFoldDB" id="A0A023F7L1"/>
<dbReference type="SUPFAM" id="SSF56112">
    <property type="entry name" value="Protein kinase-like (PK-like)"/>
    <property type="match status" value="1"/>
</dbReference>
<comment type="pathway">
    <text evidence="3">Phospholipid metabolism; phosphatidylethanolamine biosynthesis; phosphatidylethanolamine from ethanolamine: step 1/3.</text>
</comment>
<dbReference type="GO" id="GO:0004305">
    <property type="term" value="F:ethanolamine kinase activity"/>
    <property type="evidence" value="ECO:0007669"/>
    <property type="project" value="UniProtKB-EC"/>
</dbReference>
<comment type="similarity">
    <text evidence="4">Belongs to the choline/ethanolamine kinase family.</text>
</comment>
<evidence type="ECO:0000256" key="2">
    <source>
        <dbReference type="ARBA" id="ARBA00023264"/>
    </source>
</evidence>
<evidence type="ECO:0000256" key="4">
    <source>
        <dbReference type="ARBA" id="ARBA00038211"/>
    </source>
</evidence>
<keyword evidence="2" id="KW-1208">Phospholipid metabolism</keyword>
<dbReference type="Gene3D" id="3.90.1200.10">
    <property type="match status" value="1"/>
</dbReference>
<protein>
    <recommendedName>
        <fullName evidence="5">ethanolamine kinase</fullName>
        <ecNumber evidence="5">2.7.1.82</ecNumber>
    </recommendedName>
</protein>
<keyword evidence="1" id="KW-0443">Lipid metabolism</keyword>
<dbReference type="CDD" id="cd05157">
    <property type="entry name" value="ETNK_euk"/>
    <property type="match status" value="1"/>
</dbReference>
<reference evidence="6" key="1">
    <citation type="journal article" date="2014" name="PLoS Negl. Trop. Dis.">
        <title>An updated insight into the Sialotranscriptome of Triatoma infestans: developmental stage and geographic variations.</title>
        <authorList>
            <person name="Schwarz A."/>
            <person name="Medrano-Mercado N."/>
            <person name="Schaub G.A."/>
            <person name="Struchiner C.J."/>
            <person name="Bargues M.D."/>
            <person name="Levy M.Z."/>
            <person name="Ribeiro J.M."/>
        </authorList>
    </citation>
    <scope>NUCLEOTIDE SEQUENCE</scope>
    <source>
        <strain evidence="6">Chile</strain>
        <tissue evidence="6">Salivary glands</tissue>
    </source>
</reference>
<sequence length="344" mass="40040">MTAVQDINLFLDEYKLEESATKIIGHVRPQWKENQLAFKVFTDGITNKLIGCWSIEDSSDVILVRIYGKNTDLLIDREEEKANFFLLHKAGYAPQLYATFKNGLAYAYVPGETVTTCTVRDVSVYPLIAVTMARIHSIHSDQPHHPIIWEKTKKFLSLVPDQYSSTKTQETYKEHFPDGTATLSDELQLLKNLLSEEEHAIVFCHNDLLLPNIIHQNGKVSFIDYEYAGWNYQAFDIGNHFAEFAGVSEVDYSLYPDRDFQYSWIKIYMDEYNKCNNITQELHDSDISKFYSQINKFALVSHLFWASWALVQAQHSTINFNFMRYAITRMEEYYKKKNIILKLS</sequence>
<evidence type="ECO:0000256" key="3">
    <source>
        <dbReference type="ARBA" id="ARBA00037883"/>
    </source>
</evidence>
<dbReference type="EC" id="2.7.1.82" evidence="5"/>
<dbReference type="PANTHER" id="PTHR22603:SF66">
    <property type="entry name" value="ETHANOLAMINE KINASE"/>
    <property type="match status" value="1"/>
</dbReference>
<keyword evidence="1" id="KW-0594">Phospholipid biosynthesis</keyword>
<dbReference type="EMBL" id="GBBI01001356">
    <property type="protein sequence ID" value="JAC17356.1"/>
    <property type="molecule type" value="mRNA"/>
</dbReference>
<dbReference type="GO" id="GO:0005737">
    <property type="term" value="C:cytoplasm"/>
    <property type="evidence" value="ECO:0007669"/>
    <property type="project" value="TreeGrafter"/>
</dbReference>
<evidence type="ECO:0000313" key="6">
    <source>
        <dbReference type="EMBL" id="JAC17356.1"/>
    </source>
</evidence>
<keyword evidence="1" id="KW-0444">Lipid biosynthesis</keyword>
<dbReference type="InterPro" id="IPR011009">
    <property type="entry name" value="Kinase-like_dom_sf"/>
</dbReference>
<dbReference type="Pfam" id="PF01633">
    <property type="entry name" value="Choline_kinase"/>
    <property type="match status" value="1"/>
</dbReference>
<accession>A0A023F7L1</accession>
<keyword evidence="6" id="KW-0808">Transferase</keyword>
<dbReference type="GO" id="GO:0006646">
    <property type="term" value="P:phosphatidylethanolamine biosynthetic process"/>
    <property type="evidence" value="ECO:0007669"/>
    <property type="project" value="TreeGrafter"/>
</dbReference>
<proteinExistence type="evidence at transcript level"/>